<evidence type="ECO:0000313" key="1">
    <source>
        <dbReference type="EMBL" id="GAA2213299.1"/>
    </source>
</evidence>
<accession>A0ABP5PNY7</accession>
<dbReference type="EMBL" id="BAAAQX010000032">
    <property type="protein sequence ID" value="GAA2213299.1"/>
    <property type="molecule type" value="Genomic_DNA"/>
</dbReference>
<gene>
    <name evidence="1" type="ORF">GCM10009850_087610</name>
</gene>
<dbReference type="Proteomes" id="UP001499843">
    <property type="component" value="Unassembled WGS sequence"/>
</dbReference>
<reference evidence="2" key="1">
    <citation type="journal article" date="2019" name="Int. J. Syst. Evol. Microbiol.">
        <title>The Global Catalogue of Microorganisms (GCM) 10K type strain sequencing project: providing services to taxonomists for standard genome sequencing and annotation.</title>
        <authorList>
            <consortium name="The Broad Institute Genomics Platform"/>
            <consortium name="The Broad Institute Genome Sequencing Center for Infectious Disease"/>
            <person name="Wu L."/>
            <person name="Ma J."/>
        </authorList>
    </citation>
    <scope>NUCLEOTIDE SEQUENCE [LARGE SCALE GENOMIC DNA]</scope>
    <source>
        <strain evidence="2">JCM 16114</strain>
    </source>
</reference>
<organism evidence="1 2">
    <name type="scientific">Nonomuraea monospora</name>
    <dbReference type="NCBI Taxonomy" id="568818"/>
    <lineage>
        <taxon>Bacteria</taxon>
        <taxon>Bacillati</taxon>
        <taxon>Actinomycetota</taxon>
        <taxon>Actinomycetes</taxon>
        <taxon>Streptosporangiales</taxon>
        <taxon>Streptosporangiaceae</taxon>
        <taxon>Nonomuraea</taxon>
    </lineage>
</organism>
<evidence type="ECO:0000313" key="2">
    <source>
        <dbReference type="Proteomes" id="UP001499843"/>
    </source>
</evidence>
<sequence>MTLDSTGTDDITVNASHARGLNAHGPGWALMWNDRHHEPLIVRHRRGDDGSLLEICAYEHMFKLSGEHDACDDCTTCGLNDTPDYNAIAAAMTEILRDYYPERHTIATHMPATLPYTRALSHHGIRRLFQGTLRETTFDQLYRAPGGHLIEIMFPSPPPPH</sequence>
<comment type="caution">
    <text evidence="1">The sequence shown here is derived from an EMBL/GenBank/DDBJ whole genome shotgun (WGS) entry which is preliminary data.</text>
</comment>
<name>A0ABP5PNY7_9ACTN</name>
<proteinExistence type="predicted"/>
<keyword evidence="2" id="KW-1185">Reference proteome</keyword>
<dbReference type="RefSeq" id="WP_344488606.1">
    <property type="nucleotide sequence ID" value="NZ_BAAAQX010000032.1"/>
</dbReference>
<protein>
    <submittedName>
        <fullName evidence="1">Uncharacterized protein</fullName>
    </submittedName>
</protein>